<dbReference type="EMBL" id="JBBNAF010000002">
    <property type="protein sequence ID" value="KAK9162934.1"/>
    <property type="molecule type" value="Genomic_DNA"/>
</dbReference>
<evidence type="ECO:0000256" key="1">
    <source>
        <dbReference type="SAM" id="MobiDB-lite"/>
    </source>
</evidence>
<accession>A0AAP0L4R6</accession>
<dbReference type="Proteomes" id="UP001420932">
    <property type="component" value="Unassembled WGS sequence"/>
</dbReference>
<sequence length="193" mass="21029">MKQIMMWQSQNNGIVEQRISELTDSTTYNNGVDSVIRTHKQRHHIARADGHQGADWVWCPAADLVWVSSGGSGGLVWLCSGGAVAQATRSSGFRVDVDGADGAKARCSCGQVRAARVRRASKTAMQWSARHQVAMRVTSRMQRRRTVVTPASLRRGRQQRSSGQMTDGGGGEAERVGRRGGGLADRRVQRTIA</sequence>
<gene>
    <name evidence="2" type="ORF">Syun_003836</name>
</gene>
<evidence type="ECO:0000313" key="3">
    <source>
        <dbReference type="Proteomes" id="UP001420932"/>
    </source>
</evidence>
<comment type="caution">
    <text evidence="2">The sequence shown here is derived from an EMBL/GenBank/DDBJ whole genome shotgun (WGS) entry which is preliminary data.</text>
</comment>
<protein>
    <submittedName>
        <fullName evidence="2">Uncharacterized protein</fullName>
    </submittedName>
</protein>
<keyword evidence="3" id="KW-1185">Reference proteome</keyword>
<name>A0AAP0L4R6_9MAGN</name>
<feature type="compositionally biased region" description="Basic and acidic residues" evidence="1">
    <location>
        <begin position="184"/>
        <end position="193"/>
    </location>
</feature>
<evidence type="ECO:0000313" key="2">
    <source>
        <dbReference type="EMBL" id="KAK9162934.1"/>
    </source>
</evidence>
<dbReference type="AlphaFoldDB" id="A0AAP0L4R6"/>
<feature type="region of interest" description="Disordered" evidence="1">
    <location>
        <begin position="138"/>
        <end position="193"/>
    </location>
</feature>
<proteinExistence type="predicted"/>
<organism evidence="2 3">
    <name type="scientific">Stephania yunnanensis</name>
    <dbReference type="NCBI Taxonomy" id="152371"/>
    <lineage>
        <taxon>Eukaryota</taxon>
        <taxon>Viridiplantae</taxon>
        <taxon>Streptophyta</taxon>
        <taxon>Embryophyta</taxon>
        <taxon>Tracheophyta</taxon>
        <taxon>Spermatophyta</taxon>
        <taxon>Magnoliopsida</taxon>
        <taxon>Ranunculales</taxon>
        <taxon>Menispermaceae</taxon>
        <taxon>Menispermoideae</taxon>
        <taxon>Cissampelideae</taxon>
        <taxon>Stephania</taxon>
    </lineage>
</organism>
<reference evidence="2 3" key="1">
    <citation type="submission" date="2024-01" db="EMBL/GenBank/DDBJ databases">
        <title>Genome assemblies of Stephania.</title>
        <authorList>
            <person name="Yang L."/>
        </authorList>
    </citation>
    <scope>NUCLEOTIDE SEQUENCE [LARGE SCALE GENOMIC DNA]</scope>
    <source>
        <strain evidence="2">YNDBR</strain>
        <tissue evidence="2">Leaf</tissue>
    </source>
</reference>